<dbReference type="OrthoDB" id="9807278at2"/>
<evidence type="ECO:0000256" key="6">
    <source>
        <dbReference type="ARBA" id="ARBA00023098"/>
    </source>
</evidence>
<dbReference type="PANTHER" id="PTHR43480">
    <property type="entry name" value="ACYL-[ACYL-CARRIER-PROTEIN]--UDP-N-ACETYLGLUCOSAMINE O-ACYLTRANSFERASE"/>
    <property type="match status" value="1"/>
</dbReference>
<evidence type="ECO:0000256" key="3">
    <source>
        <dbReference type="ARBA" id="ARBA00022556"/>
    </source>
</evidence>
<dbReference type="GO" id="GO:0016020">
    <property type="term" value="C:membrane"/>
    <property type="evidence" value="ECO:0007669"/>
    <property type="project" value="GOC"/>
</dbReference>
<dbReference type="Pfam" id="PF13720">
    <property type="entry name" value="Acetyltransf_11"/>
    <property type="match status" value="1"/>
</dbReference>
<protein>
    <recommendedName>
        <fullName evidence="8">Acyl-[acyl-carrier-protein]--UDP-N-acetylglucosamine O-acyltransferase</fullName>
        <shortName evidence="8">UDP-N-acetylglucosamine acyltransferase</shortName>
        <ecNumber evidence="8">2.3.1.129</ecNumber>
    </recommendedName>
</protein>
<dbReference type="EC" id="2.3.1.129" evidence="8"/>
<keyword evidence="6 8" id="KW-0443">Lipid metabolism</keyword>
<comment type="subcellular location">
    <subcellularLocation>
        <location evidence="8">Cytoplasm</location>
    </subcellularLocation>
</comment>
<dbReference type="InterPro" id="IPR037157">
    <property type="entry name" value="Acetyltransf_C_sf"/>
</dbReference>
<dbReference type="InterPro" id="IPR010137">
    <property type="entry name" value="Lipid_A_LpxA"/>
</dbReference>
<keyword evidence="5 8" id="KW-0677">Repeat</keyword>
<dbReference type="GO" id="GO:0005737">
    <property type="term" value="C:cytoplasm"/>
    <property type="evidence" value="ECO:0007669"/>
    <property type="project" value="UniProtKB-SubCell"/>
</dbReference>
<reference evidence="10 12" key="1">
    <citation type="submission" date="2014-08" db="EMBL/GenBank/DDBJ databases">
        <title>Methylacidiphilum kamchatkense strain Kam1 draft genome sequence.</title>
        <authorList>
            <person name="Birkeland N.-K."/>
            <person name="Erikstad H.A."/>
        </authorList>
    </citation>
    <scope>NUCLEOTIDE SEQUENCE [LARGE SCALE GENOMIC DNA]</scope>
    <source>
        <strain evidence="10 12">Kam1</strain>
    </source>
</reference>
<dbReference type="InterPro" id="IPR001451">
    <property type="entry name" value="Hexapep"/>
</dbReference>
<evidence type="ECO:0000313" key="13">
    <source>
        <dbReference type="Proteomes" id="UP000315925"/>
    </source>
</evidence>
<dbReference type="STRING" id="1202785.A946_10940"/>
<dbReference type="KEGG" id="mkc:kam1_190"/>
<evidence type="ECO:0000313" key="11">
    <source>
        <dbReference type="EMBL" id="QDQ41446.1"/>
    </source>
</evidence>
<sequence length="258" mass="28497">MQTSIHPTAVVSSKAQIGAGVEIGPYAYIGEGVQIGDYCIIHPHAVLKGQIEIGPENEFYSFCVIGEKSQDLKYQGEPTYLKIGTNNVFREFSTVHRSTFKGQTTEIGSYNHFLAYTHIAHDCRIGDWCVFSNNATLAGHVVVEDHVTIGGLSAVHQFCRIGKFSMIGGCTKVVQDVIPFSLVDGNPAKLRSLNLVGLKRNHFSEEQIKSLKFALKLLLDGGLNISQALEELEKVTEKTQELMAIIRFIKDSERGVIR</sequence>
<feature type="domain" description="UDP N-acetylglucosamine O-acyltransferase C-terminal" evidence="9">
    <location>
        <begin position="176"/>
        <end position="257"/>
    </location>
</feature>
<evidence type="ECO:0000256" key="2">
    <source>
        <dbReference type="ARBA" id="ARBA00022516"/>
    </source>
</evidence>
<organism evidence="11 13">
    <name type="scientific">Methylacidiphilum kamchatkense Kam1</name>
    <dbReference type="NCBI Taxonomy" id="1202785"/>
    <lineage>
        <taxon>Bacteria</taxon>
        <taxon>Pseudomonadati</taxon>
        <taxon>Verrucomicrobiota</taxon>
        <taxon>Methylacidiphilae</taxon>
        <taxon>Methylacidiphilales</taxon>
        <taxon>Methylacidiphilaceae</taxon>
        <taxon>Methylacidiphilum (ex Ratnadevi et al. 2023)</taxon>
    </lineage>
</organism>
<dbReference type="InterPro" id="IPR029098">
    <property type="entry name" value="Acetyltransf_C"/>
</dbReference>
<dbReference type="PANTHER" id="PTHR43480:SF1">
    <property type="entry name" value="ACYL-[ACYL-CARRIER-PROTEIN]--UDP-N-ACETYLGLUCOSAMINE O-ACYLTRANSFERASE, MITOCHONDRIAL-RELATED"/>
    <property type="match status" value="1"/>
</dbReference>
<name>A0A0C1RII3_9BACT</name>
<evidence type="ECO:0000256" key="1">
    <source>
        <dbReference type="ARBA" id="ARBA00022490"/>
    </source>
</evidence>
<dbReference type="HAMAP" id="MF_00387">
    <property type="entry name" value="LpxA"/>
    <property type="match status" value="1"/>
</dbReference>
<keyword evidence="12" id="KW-1185">Reference proteome</keyword>
<dbReference type="Pfam" id="PF00132">
    <property type="entry name" value="Hexapep"/>
    <property type="match status" value="2"/>
</dbReference>
<keyword evidence="7 8" id="KW-0012">Acyltransferase</keyword>
<proteinExistence type="inferred from homology"/>
<dbReference type="Gene3D" id="1.20.1180.10">
    <property type="entry name" value="Udp N-acetylglucosamine O-acyltransferase, C-terminal domain"/>
    <property type="match status" value="1"/>
</dbReference>
<evidence type="ECO:0000259" key="9">
    <source>
        <dbReference type="Pfam" id="PF13720"/>
    </source>
</evidence>
<dbReference type="NCBIfam" id="TIGR01852">
    <property type="entry name" value="lipid_A_lpxA"/>
    <property type="match status" value="1"/>
</dbReference>
<dbReference type="UniPathway" id="UPA00359">
    <property type="reaction ID" value="UER00477"/>
</dbReference>
<evidence type="ECO:0000256" key="4">
    <source>
        <dbReference type="ARBA" id="ARBA00022679"/>
    </source>
</evidence>
<keyword evidence="2 8" id="KW-0444">Lipid biosynthesis</keyword>
<dbReference type="GO" id="GO:0008780">
    <property type="term" value="F:acyl-[acyl-carrier-protein]-UDP-N-acetylglucosamine O-acyltransferase activity"/>
    <property type="evidence" value="ECO:0007669"/>
    <property type="project" value="UniProtKB-UniRule"/>
</dbReference>
<evidence type="ECO:0000313" key="12">
    <source>
        <dbReference type="Proteomes" id="UP000031594"/>
    </source>
</evidence>
<keyword evidence="1 8" id="KW-0963">Cytoplasm</keyword>
<dbReference type="PIRSF" id="PIRSF000456">
    <property type="entry name" value="UDP-GlcNAc_acltr"/>
    <property type="match status" value="1"/>
</dbReference>
<gene>
    <name evidence="8" type="primary">lpxA</name>
    <name evidence="10" type="ORF">A946_10940</name>
    <name evidence="11" type="ORF">kam1_190</name>
</gene>
<evidence type="ECO:0000256" key="8">
    <source>
        <dbReference type="HAMAP-Rule" id="MF_00387"/>
    </source>
</evidence>
<dbReference type="Proteomes" id="UP000315925">
    <property type="component" value="Chromosome"/>
</dbReference>
<keyword evidence="3 8" id="KW-0441">Lipid A biosynthesis</keyword>
<dbReference type="EMBL" id="JQNX01000010">
    <property type="protein sequence ID" value="KIE57827.1"/>
    <property type="molecule type" value="Genomic_DNA"/>
</dbReference>
<accession>A0A0C1RII3</accession>
<dbReference type="RefSeq" id="WP_039722203.1">
    <property type="nucleotide sequence ID" value="NZ_CP037899.1"/>
</dbReference>
<dbReference type="InterPro" id="IPR011004">
    <property type="entry name" value="Trimer_LpxA-like_sf"/>
</dbReference>
<dbReference type="InterPro" id="IPR018357">
    <property type="entry name" value="Hexapep_transf_CS"/>
</dbReference>
<reference evidence="11" key="2">
    <citation type="journal article" date="2019" name="BMC Genomics">
        <title>Complete genome sequence analysis of the thermoacidophilic verrucomicrobial methanotroph 'Candidatus Methylacidiphilum kamchatkense' strain Kam1 and comparison with its closest relatives.</title>
        <authorList>
            <person name="Kruse T."/>
            <person name="Ratnadevi C.M."/>
            <person name="Erikstad H.A."/>
            <person name="Birkeland N.K."/>
        </authorList>
    </citation>
    <scope>NUCLEOTIDE SEQUENCE</scope>
    <source>
        <strain evidence="11">Kam1</strain>
    </source>
</reference>
<dbReference type="PROSITE" id="PS00101">
    <property type="entry name" value="HEXAPEP_TRANSFERASES"/>
    <property type="match status" value="1"/>
</dbReference>
<keyword evidence="4 8" id="KW-0808">Transferase</keyword>
<dbReference type="SUPFAM" id="SSF51161">
    <property type="entry name" value="Trimeric LpxA-like enzymes"/>
    <property type="match status" value="1"/>
</dbReference>
<comment type="catalytic activity">
    <reaction evidence="8">
        <text>a (3R)-hydroxyacyl-[ACP] + UDP-N-acetyl-alpha-D-glucosamine = a UDP-3-O-[(3R)-3-hydroxyacyl]-N-acetyl-alpha-D-glucosamine + holo-[ACP]</text>
        <dbReference type="Rhea" id="RHEA:67812"/>
        <dbReference type="Rhea" id="RHEA-COMP:9685"/>
        <dbReference type="Rhea" id="RHEA-COMP:9945"/>
        <dbReference type="ChEBI" id="CHEBI:57705"/>
        <dbReference type="ChEBI" id="CHEBI:64479"/>
        <dbReference type="ChEBI" id="CHEBI:78827"/>
        <dbReference type="ChEBI" id="CHEBI:173225"/>
        <dbReference type="EC" id="2.3.1.129"/>
    </reaction>
</comment>
<reference evidence="13" key="3">
    <citation type="submission" date="2019-03" db="EMBL/GenBank/DDBJ databases">
        <title>Complete genome of Methylacidiphilum kamchatkense Kam1.</title>
        <authorList>
            <person name="Kruse T."/>
            <person name="Murarilal Ratnadevi C."/>
            <person name="Erikstad H.-A."/>
            <person name="Birkeland N.-K."/>
        </authorList>
    </citation>
    <scope>NUCLEOTIDE SEQUENCE [LARGE SCALE GENOMIC DNA]</scope>
    <source>
        <strain evidence="13">kam1</strain>
    </source>
</reference>
<dbReference type="AlphaFoldDB" id="A0A0C1RII3"/>
<evidence type="ECO:0000256" key="5">
    <source>
        <dbReference type="ARBA" id="ARBA00022737"/>
    </source>
</evidence>
<dbReference type="Proteomes" id="UP000031594">
    <property type="component" value="Unassembled WGS sequence"/>
</dbReference>
<dbReference type="GO" id="GO:0009245">
    <property type="term" value="P:lipid A biosynthetic process"/>
    <property type="evidence" value="ECO:0007669"/>
    <property type="project" value="UniProtKB-UniRule"/>
</dbReference>
<dbReference type="EMBL" id="CP037899">
    <property type="protein sequence ID" value="QDQ41446.1"/>
    <property type="molecule type" value="Genomic_DNA"/>
</dbReference>
<dbReference type="NCBIfam" id="NF003657">
    <property type="entry name" value="PRK05289.1"/>
    <property type="match status" value="1"/>
</dbReference>
<dbReference type="CDD" id="cd03351">
    <property type="entry name" value="LbH_UDP-GlcNAc_AT"/>
    <property type="match status" value="1"/>
</dbReference>
<comment type="pathway">
    <text evidence="8">Glycolipid biosynthesis; lipid IV(A) biosynthesis; lipid IV(A) from (3R)-3-hydroxytetradecanoyl-[acyl-carrier-protein] and UDP-N-acetyl-alpha-D-glucosamine: step 1/6.</text>
</comment>
<dbReference type="Gene3D" id="2.160.10.10">
    <property type="entry name" value="Hexapeptide repeat proteins"/>
    <property type="match status" value="1"/>
</dbReference>
<evidence type="ECO:0000313" key="10">
    <source>
        <dbReference type="EMBL" id="KIE57827.1"/>
    </source>
</evidence>
<comment type="similarity">
    <text evidence="8">Belongs to the transferase hexapeptide repeat family. LpxA subfamily.</text>
</comment>
<comment type="subunit">
    <text evidence="8">Homotrimer.</text>
</comment>
<comment type="function">
    <text evidence="8">Involved in the biosynthesis of lipid A, a phosphorylated glycolipid that anchors the lipopolysaccharide to the outer membrane of the cell.</text>
</comment>
<evidence type="ECO:0000256" key="7">
    <source>
        <dbReference type="ARBA" id="ARBA00023315"/>
    </source>
</evidence>